<protein>
    <submittedName>
        <fullName evidence="2">Copper amine oxidase family</fullName>
    </submittedName>
</protein>
<feature type="region of interest" description="Disordered" evidence="1">
    <location>
        <begin position="33"/>
        <end position="95"/>
    </location>
</feature>
<organism evidence="2 3">
    <name type="scientific">Olea europaea subsp. europaea</name>
    <dbReference type="NCBI Taxonomy" id="158383"/>
    <lineage>
        <taxon>Eukaryota</taxon>
        <taxon>Viridiplantae</taxon>
        <taxon>Streptophyta</taxon>
        <taxon>Embryophyta</taxon>
        <taxon>Tracheophyta</taxon>
        <taxon>Spermatophyta</taxon>
        <taxon>Magnoliopsida</taxon>
        <taxon>eudicotyledons</taxon>
        <taxon>Gunneridae</taxon>
        <taxon>Pentapetalae</taxon>
        <taxon>asterids</taxon>
        <taxon>lamiids</taxon>
        <taxon>Lamiales</taxon>
        <taxon>Oleaceae</taxon>
        <taxon>Oleeae</taxon>
        <taxon>Olea</taxon>
    </lineage>
</organism>
<comment type="caution">
    <text evidence="2">The sequence shown here is derived from an EMBL/GenBank/DDBJ whole genome shotgun (WGS) entry which is preliminary data.</text>
</comment>
<reference evidence="2 3" key="1">
    <citation type="submission" date="2019-12" db="EMBL/GenBank/DDBJ databases">
        <authorList>
            <person name="Alioto T."/>
            <person name="Alioto T."/>
            <person name="Gomez Garrido J."/>
        </authorList>
    </citation>
    <scope>NUCLEOTIDE SEQUENCE [LARGE SCALE GENOMIC DNA]</scope>
</reference>
<dbReference type="EMBL" id="CACTIH010009428">
    <property type="protein sequence ID" value="CAA3031213.1"/>
    <property type="molecule type" value="Genomic_DNA"/>
</dbReference>
<accession>A0A8S0VIN1</accession>
<proteinExistence type="predicted"/>
<gene>
    <name evidence="2" type="ORF">OLEA9_A111111</name>
</gene>
<evidence type="ECO:0000313" key="3">
    <source>
        <dbReference type="Proteomes" id="UP000594638"/>
    </source>
</evidence>
<feature type="non-terminal residue" evidence="2">
    <location>
        <position position="1"/>
    </location>
</feature>
<dbReference type="OrthoDB" id="1938149at2759"/>
<name>A0A8S0VIN1_OLEEU</name>
<dbReference type="Proteomes" id="UP000594638">
    <property type="component" value="Unassembled WGS sequence"/>
</dbReference>
<evidence type="ECO:0000313" key="2">
    <source>
        <dbReference type="EMBL" id="CAA3031213.1"/>
    </source>
</evidence>
<dbReference type="AlphaFoldDB" id="A0A8S0VIN1"/>
<sequence>QQFVLISASRMPNIHPPASVPCLNGPNHFLLIPAPDRPNIHSPAPVPSSDSPKPPGNRRLTINRYKKIESEAFRPTTPGHSPGMGNNNPPGVHKL</sequence>
<evidence type="ECO:0000256" key="1">
    <source>
        <dbReference type="SAM" id="MobiDB-lite"/>
    </source>
</evidence>
<keyword evidence="3" id="KW-1185">Reference proteome</keyword>
<dbReference type="Gramene" id="OE9A111111T1">
    <property type="protein sequence ID" value="OE9A111111C1"/>
    <property type="gene ID" value="OE9A111111"/>
</dbReference>